<comment type="caution">
    <text evidence="1">The sequence shown here is derived from an EMBL/GenBank/DDBJ whole genome shotgun (WGS) entry which is preliminary data.</text>
</comment>
<reference evidence="2" key="1">
    <citation type="submission" date="2023-07" db="EMBL/GenBank/DDBJ databases">
        <authorList>
            <person name="Colorado M.A."/>
            <person name="Villamil L.M."/>
            <person name="Melo J.F."/>
            <person name="Rodriguez J.A."/>
            <person name="Ruiz R.Y."/>
        </authorList>
    </citation>
    <scope>NUCLEOTIDE SEQUENCE [LARGE SCALE GENOMIC DNA]</scope>
    <source>
        <strain evidence="2">C33</strain>
    </source>
</reference>
<dbReference type="EMBL" id="JAVIKH010000002">
    <property type="protein sequence ID" value="MDX8335326.1"/>
    <property type="molecule type" value="Genomic_DNA"/>
</dbReference>
<evidence type="ECO:0000313" key="2">
    <source>
        <dbReference type="Proteomes" id="UP001279681"/>
    </source>
</evidence>
<dbReference type="Proteomes" id="UP001279681">
    <property type="component" value="Unassembled WGS sequence"/>
</dbReference>
<protein>
    <submittedName>
        <fullName evidence="1">WYL domain-containing protein</fullName>
    </submittedName>
</protein>
<evidence type="ECO:0000313" key="1">
    <source>
        <dbReference type="EMBL" id="MDX8335326.1"/>
    </source>
</evidence>
<organism evidence="1 2">
    <name type="scientific">Candidatus Cetobacterium colombiensis</name>
    <dbReference type="NCBI Taxonomy" id="3073100"/>
    <lineage>
        <taxon>Bacteria</taxon>
        <taxon>Fusobacteriati</taxon>
        <taxon>Fusobacteriota</taxon>
        <taxon>Fusobacteriia</taxon>
        <taxon>Fusobacteriales</taxon>
        <taxon>Fusobacteriaceae</taxon>
        <taxon>Cetobacterium</taxon>
    </lineage>
</organism>
<dbReference type="RefSeq" id="WP_320312735.1">
    <property type="nucleotide sequence ID" value="NZ_JAVIKH010000002.1"/>
</dbReference>
<gene>
    <name evidence="1" type="ORF">RFV38_02260</name>
</gene>
<sequence length="279" mass="34209">MEKKIRITLPSRVVEILENDIEEFFIKKNTLLNYIYTRAILENKNRKFMNSYKGETSVIQFNLNKKNLEGYYNFLEENKIQNESEFFREILIEYTNQGKKKREQFLFKEIIDRINYSIKENKLIKITFRDDKNVEVEPYLIESSKLEVTNYLFCYNLKEQRWKNYKIKYIKSIYVKKIIFKMRDKNIVEKMKVDFDPFISLDQKIKIILSEKGEKLFKDLETNRPKILKKDGNEYILECSQEKAKRYFSFFLDDVEIIEPKELREWFKDKYKKALMKYE</sequence>
<keyword evidence="2" id="KW-1185">Reference proteome</keyword>
<proteinExistence type="predicted"/>
<accession>A0ABU4W724</accession>
<name>A0ABU4W724_9FUSO</name>